<feature type="region of interest" description="Disordered" evidence="1">
    <location>
        <begin position="15"/>
        <end position="36"/>
    </location>
</feature>
<dbReference type="InterPro" id="IPR002656">
    <property type="entry name" value="Acyl_transf_3_dom"/>
</dbReference>
<protein>
    <submittedName>
        <fullName evidence="4">Acyltransferase family-domain-containing protein</fullName>
    </submittedName>
</protein>
<reference evidence="4" key="2">
    <citation type="submission" date="2023-06" db="EMBL/GenBank/DDBJ databases">
        <authorList>
            <consortium name="Lawrence Berkeley National Laboratory"/>
            <person name="Haridas S."/>
            <person name="Hensen N."/>
            <person name="Bonometti L."/>
            <person name="Westerberg I."/>
            <person name="Brannstrom I.O."/>
            <person name="Guillou S."/>
            <person name="Cros-Aarteil S."/>
            <person name="Calhoun S."/>
            <person name="Kuo A."/>
            <person name="Mondo S."/>
            <person name="Pangilinan J."/>
            <person name="Riley R."/>
            <person name="Labutti K."/>
            <person name="Andreopoulos B."/>
            <person name="Lipzen A."/>
            <person name="Chen C."/>
            <person name="Yanf M."/>
            <person name="Daum C."/>
            <person name="Ng V."/>
            <person name="Clum A."/>
            <person name="Steindorff A."/>
            <person name="Ohm R."/>
            <person name="Martin F."/>
            <person name="Silar P."/>
            <person name="Natvig D."/>
            <person name="Lalanne C."/>
            <person name="Gautier V."/>
            <person name="Ament-Velasquez S.L."/>
            <person name="Kruys A."/>
            <person name="Hutchinson M.I."/>
            <person name="Powell A.J."/>
            <person name="Barry K."/>
            <person name="Miller A.N."/>
            <person name="Grigoriev I.V."/>
            <person name="Debuchy R."/>
            <person name="Gladieux P."/>
            <person name="Thoren M.H."/>
            <person name="Johannesson H."/>
        </authorList>
    </citation>
    <scope>NUCLEOTIDE SEQUENCE</scope>
    <source>
        <strain evidence="4">CBS 958.72</strain>
    </source>
</reference>
<evidence type="ECO:0000259" key="3">
    <source>
        <dbReference type="Pfam" id="PF01757"/>
    </source>
</evidence>
<evidence type="ECO:0000256" key="2">
    <source>
        <dbReference type="SAM" id="Phobius"/>
    </source>
</evidence>
<dbReference type="EMBL" id="JAULSN010000002">
    <property type="protein sequence ID" value="KAK3378769.1"/>
    <property type="molecule type" value="Genomic_DNA"/>
</dbReference>
<accession>A0AAE0KLP0</accession>
<dbReference type="PANTHER" id="PTHR23028:SF125">
    <property type="entry name" value="ACYLTRANSFERASE"/>
    <property type="match status" value="1"/>
</dbReference>
<evidence type="ECO:0000256" key="1">
    <source>
        <dbReference type="SAM" id="MobiDB-lite"/>
    </source>
</evidence>
<keyword evidence="2" id="KW-0812">Transmembrane</keyword>
<proteinExistence type="predicted"/>
<feature type="transmembrane region" description="Helical" evidence="2">
    <location>
        <begin position="373"/>
        <end position="392"/>
    </location>
</feature>
<gene>
    <name evidence="4" type="ORF">B0T24DRAFT_139186</name>
</gene>
<dbReference type="GO" id="GO:0016747">
    <property type="term" value="F:acyltransferase activity, transferring groups other than amino-acyl groups"/>
    <property type="evidence" value="ECO:0007669"/>
    <property type="project" value="InterPro"/>
</dbReference>
<feature type="transmembrane region" description="Helical" evidence="2">
    <location>
        <begin position="274"/>
        <end position="295"/>
    </location>
</feature>
<keyword evidence="2" id="KW-0472">Membrane</keyword>
<keyword evidence="4" id="KW-0012">Acyltransferase</keyword>
<evidence type="ECO:0000313" key="5">
    <source>
        <dbReference type="Proteomes" id="UP001287356"/>
    </source>
</evidence>
<dbReference type="InterPro" id="IPR050879">
    <property type="entry name" value="Acyltransferase_3"/>
</dbReference>
<keyword evidence="4" id="KW-0808">Transferase</keyword>
<sequence>MHSVREGILDGTGADAAGLTLSTPPPHRRRDSSALAMKSSLPSPVETLRWLKHMAWPKNAPDSPRQQLRSTAYLDGLRGFAAFLVYVHHNELWVHAATNDEFPIFEKGYGVDGNYRFVTAPVIRTFFTGGHIAVATFYVISGYVLSAKPLSQIHNGDYLKLYDSLASSFFRRWFRLWLPLIITTIIWVMSWHIFGYWVQCCKVKPTIGEELWNWYVEMKNLSFLFKEGSQIWVSFNTHLWSIPLEMRGSIITFCACLSLARATIKARLVCEVVLIIYFMYIVDGYYGALFISGMLQCDLDQLARRSSEGNTYFPGFLRSLENHKTTIFYTLFGLGMLIAGVPTDSQEIKNLRAAPGWYYLSFLKPQAVFDYKWFYLFFAANMLVASIPRIRLLKAFFESRFCQFLGRISFSLYLVHGPLLGAVGDRIFHAVGWVRSFDDSDKMLVNWVNLFPLPKIGPMGLELAFLLPQIFFLPFTLWVADVTTRAVDEPSVRFAAWLFKRIQGGTPPAPKQEESTLPLRRLA</sequence>
<dbReference type="PANTHER" id="PTHR23028">
    <property type="entry name" value="ACETYLTRANSFERASE"/>
    <property type="match status" value="1"/>
</dbReference>
<feature type="domain" description="Acyltransferase 3" evidence="3">
    <location>
        <begin position="72"/>
        <end position="480"/>
    </location>
</feature>
<dbReference type="AlphaFoldDB" id="A0AAE0KLP0"/>
<feature type="transmembrane region" description="Helical" evidence="2">
    <location>
        <begin position="176"/>
        <end position="198"/>
    </location>
</feature>
<keyword evidence="2" id="KW-1133">Transmembrane helix</keyword>
<comment type="caution">
    <text evidence="4">The sequence shown here is derived from an EMBL/GenBank/DDBJ whole genome shotgun (WGS) entry which is preliminary data.</text>
</comment>
<dbReference type="Pfam" id="PF01757">
    <property type="entry name" value="Acyl_transf_3"/>
    <property type="match status" value="1"/>
</dbReference>
<keyword evidence="5" id="KW-1185">Reference proteome</keyword>
<organism evidence="4 5">
    <name type="scientific">Lasiosphaeria ovina</name>
    <dbReference type="NCBI Taxonomy" id="92902"/>
    <lineage>
        <taxon>Eukaryota</taxon>
        <taxon>Fungi</taxon>
        <taxon>Dikarya</taxon>
        <taxon>Ascomycota</taxon>
        <taxon>Pezizomycotina</taxon>
        <taxon>Sordariomycetes</taxon>
        <taxon>Sordariomycetidae</taxon>
        <taxon>Sordariales</taxon>
        <taxon>Lasiosphaeriaceae</taxon>
        <taxon>Lasiosphaeria</taxon>
    </lineage>
</organism>
<name>A0AAE0KLP0_9PEZI</name>
<feature type="transmembrane region" description="Helical" evidence="2">
    <location>
        <begin position="326"/>
        <end position="343"/>
    </location>
</feature>
<evidence type="ECO:0000313" key="4">
    <source>
        <dbReference type="EMBL" id="KAK3378769.1"/>
    </source>
</evidence>
<dbReference type="Proteomes" id="UP001287356">
    <property type="component" value="Unassembled WGS sequence"/>
</dbReference>
<reference evidence="4" key="1">
    <citation type="journal article" date="2023" name="Mol. Phylogenet. Evol.">
        <title>Genome-scale phylogeny and comparative genomics of the fungal order Sordariales.</title>
        <authorList>
            <person name="Hensen N."/>
            <person name="Bonometti L."/>
            <person name="Westerberg I."/>
            <person name="Brannstrom I.O."/>
            <person name="Guillou S."/>
            <person name="Cros-Aarteil S."/>
            <person name="Calhoun S."/>
            <person name="Haridas S."/>
            <person name="Kuo A."/>
            <person name="Mondo S."/>
            <person name="Pangilinan J."/>
            <person name="Riley R."/>
            <person name="LaButti K."/>
            <person name="Andreopoulos B."/>
            <person name="Lipzen A."/>
            <person name="Chen C."/>
            <person name="Yan M."/>
            <person name="Daum C."/>
            <person name="Ng V."/>
            <person name="Clum A."/>
            <person name="Steindorff A."/>
            <person name="Ohm R.A."/>
            <person name="Martin F."/>
            <person name="Silar P."/>
            <person name="Natvig D.O."/>
            <person name="Lalanne C."/>
            <person name="Gautier V."/>
            <person name="Ament-Velasquez S.L."/>
            <person name="Kruys A."/>
            <person name="Hutchinson M.I."/>
            <person name="Powell A.J."/>
            <person name="Barry K."/>
            <person name="Miller A.N."/>
            <person name="Grigoriev I.V."/>
            <person name="Debuchy R."/>
            <person name="Gladieux P."/>
            <person name="Hiltunen Thoren M."/>
            <person name="Johannesson H."/>
        </authorList>
    </citation>
    <scope>NUCLEOTIDE SEQUENCE</scope>
    <source>
        <strain evidence="4">CBS 958.72</strain>
    </source>
</reference>